<organism evidence="5 6">
    <name type="scientific">Thioploca ingrica</name>
    <dbReference type="NCBI Taxonomy" id="40754"/>
    <lineage>
        <taxon>Bacteria</taxon>
        <taxon>Pseudomonadati</taxon>
        <taxon>Pseudomonadota</taxon>
        <taxon>Gammaproteobacteria</taxon>
        <taxon>Thiotrichales</taxon>
        <taxon>Thiotrichaceae</taxon>
        <taxon>Thioploca</taxon>
    </lineage>
</organism>
<dbReference type="OrthoDB" id="9810005at2"/>
<evidence type="ECO:0000256" key="3">
    <source>
        <dbReference type="ARBA" id="ARBA00022801"/>
    </source>
</evidence>
<dbReference type="PANTHER" id="PTHR46124:SF2">
    <property type="entry name" value="D-AMINOACYL-TRNA DEACYLASE"/>
    <property type="match status" value="1"/>
</dbReference>
<gene>
    <name evidence="5" type="ORF">THII_2181</name>
</gene>
<feature type="binding site" evidence="4">
    <location>
        <position position="201"/>
    </location>
    <ligand>
        <name>a divalent metal cation</name>
        <dbReference type="ChEBI" id="CHEBI:60240"/>
        <label>1</label>
    </ligand>
</feature>
<dbReference type="GO" id="GO:0046872">
    <property type="term" value="F:metal ion binding"/>
    <property type="evidence" value="ECO:0007669"/>
    <property type="project" value="UniProtKB-KW"/>
</dbReference>
<dbReference type="GO" id="GO:0005829">
    <property type="term" value="C:cytosol"/>
    <property type="evidence" value="ECO:0007669"/>
    <property type="project" value="TreeGrafter"/>
</dbReference>
<accession>A0A090AEP5</accession>
<keyword evidence="6" id="KW-1185">Reference proteome</keyword>
<evidence type="ECO:0000256" key="1">
    <source>
        <dbReference type="ARBA" id="ARBA00009275"/>
    </source>
</evidence>
<feature type="binding site" evidence="4">
    <location>
        <position position="126"/>
    </location>
    <ligand>
        <name>a divalent metal cation</name>
        <dbReference type="ChEBI" id="CHEBI:60240"/>
        <label>2</label>
    </ligand>
</feature>
<dbReference type="CDD" id="cd01310">
    <property type="entry name" value="TatD_DNAse"/>
    <property type="match status" value="1"/>
</dbReference>
<dbReference type="AlphaFoldDB" id="A0A090AEP5"/>
<dbReference type="HOGENOM" id="CLU_031506_4_0_6"/>
<dbReference type="SUPFAM" id="SSF51556">
    <property type="entry name" value="Metallo-dependent hydrolases"/>
    <property type="match status" value="1"/>
</dbReference>
<dbReference type="InterPro" id="IPR001130">
    <property type="entry name" value="TatD-like"/>
</dbReference>
<dbReference type="InterPro" id="IPR015991">
    <property type="entry name" value="TatD/YcfH-like"/>
</dbReference>
<dbReference type="STRING" id="40754.THII_2181"/>
<dbReference type="Gene3D" id="3.20.20.140">
    <property type="entry name" value="Metal-dependent hydrolases"/>
    <property type="match status" value="1"/>
</dbReference>
<proteinExistence type="inferred from homology"/>
<protein>
    <submittedName>
        <fullName evidence="5">Hydrolase, TatD family</fullName>
    </submittedName>
</protein>
<sequence length="251" mass="28005">MLVDSHCHLDLIPHSDPRNLVATAHHHGVSHLLSVGVDLTSFPQLLAIAQNLNQVSISVGVHPNTILETEPDVTTLCHLADNPKVVAIGETGLDYFRSQGDLTWQQQRFRTHIQAAKAIGKPLIVHNREATADTLRILREENAATVGGVMHCFVEDWEIAQQVMEMGFYISFSGIVTFKSAILLQTVAKKIPLDHMLIETDAPYLAPVPYRGQMNQPAYVKYVAEFIADLREETLMTIGQATTQNFWRLFS</sequence>
<dbReference type="PIRSF" id="PIRSF005902">
    <property type="entry name" value="DNase_TatD"/>
    <property type="match status" value="1"/>
</dbReference>
<dbReference type="InterPro" id="IPR018228">
    <property type="entry name" value="DNase_TatD-rel_CS"/>
</dbReference>
<dbReference type="InterPro" id="IPR032466">
    <property type="entry name" value="Metal_Hydrolase"/>
</dbReference>
<feature type="binding site" evidence="4">
    <location>
        <position position="6"/>
    </location>
    <ligand>
        <name>a divalent metal cation</name>
        <dbReference type="ChEBI" id="CHEBI:60240"/>
        <label>1</label>
    </ligand>
</feature>
<dbReference type="GO" id="GO:0004536">
    <property type="term" value="F:DNA nuclease activity"/>
    <property type="evidence" value="ECO:0007669"/>
    <property type="project" value="InterPro"/>
</dbReference>
<feature type="binding site" evidence="4">
    <location>
        <position position="90"/>
    </location>
    <ligand>
        <name>a divalent metal cation</name>
        <dbReference type="ChEBI" id="CHEBI:60240"/>
        <label>1</label>
    </ligand>
</feature>
<feature type="binding site" evidence="4">
    <location>
        <position position="8"/>
    </location>
    <ligand>
        <name>a divalent metal cation</name>
        <dbReference type="ChEBI" id="CHEBI:60240"/>
        <label>1</label>
    </ligand>
</feature>
<comment type="similarity">
    <text evidence="1">Belongs to the metallo-dependent hydrolases superfamily. TatD-type hydrolase family.</text>
</comment>
<dbReference type="Proteomes" id="UP000031623">
    <property type="component" value="Chromosome"/>
</dbReference>
<evidence type="ECO:0000313" key="6">
    <source>
        <dbReference type="Proteomes" id="UP000031623"/>
    </source>
</evidence>
<dbReference type="PANTHER" id="PTHR46124">
    <property type="entry name" value="D-AMINOACYL-TRNA DEACYLASE"/>
    <property type="match status" value="1"/>
</dbReference>
<feature type="binding site" evidence="4">
    <location>
        <position position="151"/>
    </location>
    <ligand>
        <name>a divalent metal cation</name>
        <dbReference type="ChEBI" id="CHEBI:60240"/>
        <label>2</label>
    </ligand>
</feature>
<evidence type="ECO:0000256" key="2">
    <source>
        <dbReference type="ARBA" id="ARBA00022723"/>
    </source>
</evidence>
<keyword evidence="2 4" id="KW-0479">Metal-binding</keyword>
<dbReference type="FunFam" id="3.20.20.140:FF:000005">
    <property type="entry name" value="TatD family hydrolase"/>
    <property type="match status" value="1"/>
</dbReference>
<dbReference type="GO" id="GO:0016788">
    <property type="term" value="F:hydrolase activity, acting on ester bonds"/>
    <property type="evidence" value="ECO:0007669"/>
    <property type="project" value="InterPro"/>
</dbReference>
<dbReference type="NCBIfam" id="TIGR00010">
    <property type="entry name" value="YchF/TatD family DNA exonuclease"/>
    <property type="match status" value="1"/>
</dbReference>
<dbReference type="Pfam" id="PF01026">
    <property type="entry name" value="TatD_DNase"/>
    <property type="match status" value="1"/>
</dbReference>
<name>A0A090AEP5_9GAMM</name>
<reference evidence="5 6" key="1">
    <citation type="journal article" date="2014" name="ISME J.">
        <title>Ecophysiology of Thioploca ingrica as revealed by the complete genome sequence supplemented with proteomic evidence.</title>
        <authorList>
            <person name="Kojima H."/>
            <person name="Ogura Y."/>
            <person name="Yamamoto N."/>
            <person name="Togashi T."/>
            <person name="Mori H."/>
            <person name="Watanabe T."/>
            <person name="Nemoto F."/>
            <person name="Kurokawa K."/>
            <person name="Hayashi T."/>
            <person name="Fukui M."/>
        </authorList>
    </citation>
    <scope>NUCLEOTIDE SEQUENCE [LARGE SCALE GENOMIC DNA]</scope>
</reference>
<dbReference type="KEGG" id="tig:THII_2181"/>
<dbReference type="EMBL" id="AP014633">
    <property type="protein sequence ID" value="BAP56478.1"/>
    <property type="molecule type" value="Genomic_DNA"/>
</dbReference>
<dbReference type="PROSITE" id="PS01137">
    <property type="entry name" value="TATD_1"/>
    <property type="match status" value="1"/>
</dbReference>
<keyword evidence="3 5" id="KW-0378">Hydrolase</keyword>
<evidence type="ECO:0000313" key="5">
    <source>
        <dbReference type="EMBL" id="BAP56478.1"/>
    </source>
</evidence>
<evidence type="ECO:0000256" key="4">
    <source>
        <dbReference type="PIRSR" id="PIRSR005902-1"/>
    </source>
</evidence>